<dbReference type="PANTHER" id="PTHR33768:SF3">
    <property type="entry name" value="MIP11318P"/>
    <property type="match status" value="1"/>
</dbReference>
<sequence length="227" mass="26999">MATDNAEIQSVNCFHVAQVDDYGASLFPDLRGLNVRLRLSLLIKSSSKKFERKSSTQCMKPCQNKPLQYKFDKRYQDAHLKALAKMKSTVDTTAPRTFQIINLNSKKDRIEKENLKRITEENNRLLKRMHEIQKHSIIGNENDQYLEKSLNEEQRLKEIKRVTQENKEIIKRLKNPKSSYNRANWENDWMNTLTYMTNISKFTLYHQKSVSKKKNQLTEDEKWREKK</sequence>
<evidence type="ECO:0000313" key="3">
    <source>
        <dbReference type="WBParaSite" id="SRDH1_39650.1"/>
    </source>
</evidence>
<protein>
    <recommendedName>
        <fullName evidence="4">Cilia- and flagella-associated protein 97</fullName>
    </recommendedName>
</protein>
<dbReference type="InterPro" id="IPR038792">
    <property type="entry name" value="CFAP97D1/2"/>
</dbReference>
<accession>A0AA85F895</accession>
<evidence type="ECO:0000256" key="1">
    <source>
        <dbReference type="ARBA" id="ARBA00008315"/>
    </source>
</evidence>
<dbReference type="PANTHER" id="PTHR33768">
    <property type="entry name" value="MIP11318P"/>
    <property type="match status" value="1"/>
</dbReference>
<name>A0AA85F895_9TREM</name>
<dbReference type="Pfam" id="PF13879">
    <property type="entry name" value="Hmw_CFAP97"/>
    <property type="match status" value="1"/>
</dbReference>
<comment type="similarity">
    <text evidence="1">Belongs to the CFAP97 family.</text>
</comment>
<reference evidence="2" key="1">
    <citation type="submission" date="2022-06" db="EMBL/GenBank/DDBJ databases">
        <authorList>
            <person name="Berger JAMES D."/>
            <person name="Berger JAMES D."/>
        </authorList>
    </citation>
    <scope>NUCLEOTIDE SEQUENCE [LARGE SCALE GENOMIC DNA]</scope>
</reference>
<proteinExistence type="inferred from homology"/>
<keyword evidence="2" id="KW-1185">Reference proteome</keyword>
<dbReference type="InterPro" id="IPR029488">
    <property type="entry name" value="Hmw/CFAP97"/>
</dbReference>
<dbReference type="AlphaFoldDB" id="A0AA85F895"/>
<dbReference type="Proteomes" id="UP000050792">
    <property type="component" value="Unassembled WGS sequence"/>
</dbReference>
<reference evidence="3" key="2">
    <citation type="submission" date="2023-11" db="UniProtKB">
        <authorList>
            <consortium name="WormBaseParasite"/>
        </authorList>
    </citation>
    <scope>IDENTIFICATION</scope>
</reference>
<evidence type="ECO:0008006" key="4">
    <source>
        <dbReference type="Google" id="ProtNLM"/>
    </source>
</evidence>
<dbReference type="WBParaSite" id="SRDH1_39650.1">
    <property type="protein sequence ID" value="SRDH1_39650.1"/>
    <property type="gene ID" value="SRDH1_39650"/>
</dbReference>
<organism evidence="2 3">
    <name type="scientific">Schistosoma rodhaini</name>
    <dbReference type="NCBI Taxonomy" id="6188"/>
    <lineage>
        <taxon>Eukaryota</taxon>
        <taxon>Metazoa</taxon>
        <taxon>Spiralia</taxon>
        <taxon>Lophotrochozoa</taxon>
        <taxon>Platyhelminthes</taxon>
        <taxon>Trematoda</taxon>
        <taxon>Digenea</taxon>
        <taxon>Strigeidida</taxon>
        <taxon>Schistosomatoidea</taxon>
        <taxon>Schistosomatidae</taxon>
        <taxon>Schistosoma</taxon>
    </lineage>
</organism>
<evidence type="ECO:0000313" key="2">
    <source>
        <dbReference type="Proteomes" id="UP000050792"/>
    </source>
</evidence>